<feature type="region of interest" description="Disordered" evidence="6">
    <location>
        <begin position="140"/>
        <end position="212"/>
    </location>
</feature>
<keyword evidence="2" id="KW-0805">Transcription regulation</keyword>
<feature type="compositionally biased region" description="Polar residues" evidence="6">
    <location>
        <begin position="231"/>
        <end position="258"/>
    </location>
</feature>
<evidence type="ECO:0000256" key="2">
    <source>
        <dbReference type="ARBA" id="ARBA00023015"/>
    </source>
</evidence>
<evidence type="ECO:0000256" key="3">
    <source>
        <dbReference type="ARBA" id="ARBA00023125"/>
    </source>
</evidence>
<keyword evidence="5" id="KW-0539">Nucleus</keyword>
<dbReference type="AlphaFoldDB" id="A0A6J5V0B4"/>
<dbReference type="EMBL" id="CAEKDK010000006">
    <property type="protein sequence ID" value="CAB4282340.1"/>
    <property type="molecule type" value="Genomic_DNA"/>
</dbReference>
<dbReference type="GO" id="GO:0003677">
    <property type="term" value="F:DNA binding"/>
    <property type="evidence" value="ECO:0007669"/>
    <property type="project" value="UniProtKB-KW"/>
</dbReference>
<evidence type="ECO:0000256" key="4">
    <source>
        <dbReference type="ARBA" id="ARBA00023163"/>
    </source>
</evidence>
<dbReference type="GO" id="GO:0005634">
    <property type="term" value="C:nucleus"/>
    <property type="evidence" value="ECO:0007669"/>
    <property type="project" value="UniProtKB-SubCell"/>
</dbReference>
<reference evidence="8 9" key="1">
    <citation type="submission" date="2020-05" db="EMBL/GenBank/DDBJ databases">
        <authorList>
            <person name="Campoy J."/>
            <person name="Schneeberger K."/>
            <person name="Spophaly S."/>
        </authorList>
    </citation>
    <scope>NUCLEOTIDE SEQUENCE [LARGE SCALE GENOMIC DNA]</scope>
    <source>
        <strain evidence="8">PruArmRojPasFocal</strain>
    </source>
</reference>
<keyword evidence="3" id="KW-0238">DNA-binding</keyword>
<dbReference type="InterPro" id="IPR007750">
    <property type="entry name" value="DUF674"/>
</dbReference>
<dbReference type="Proteomes" id="UP000507222">
    <property type="component" value="Unassembled WGS sequence"/>
</dbReference>
<dbReference type="InterPro" id="IPR036955">
    <property type="entry name" value="AP2/ERF_dom_sf"/>
</dbReference>
<keyword evidence="4" id="KW-0804">Transcription</keyword>
<feature type="compositionally biased region" description="Low complexity" evidence="6">
    <location>
        <begin position="354"/>
        <end position="367"/>
    </location>
</feature>
<evidence type="ECO:0000313" key="9">
    <source>
        <dbReference type="Proteomes" id="UP000507222"/>
    </source>
</evidence>
<evidence type="ECO:0000256" key="6">
    <source>
        <dbReference type="SAM" id="MobiDB-lite"/>
    </source>
</evidence>
<dbReference type="InterPro" id="IPR001471">
    <property type="entry name" value="AP2/ERF_dom"/>
</dbReference>
<dbReference type="Pfam" id="PF05056">
    <property type="entry name" value="DUF674"/>
    <property type="match status" value="2"/>
</dbReference>
<feature type="compositionally biased region" description="Polar residues" evidence="6">
    <location>
        <begin position="153"/>
        <end position="167"/>
    </location>
</feature>
<sequence>MAGSSGCAFGNSPVVCNRCGIQIVHRQVQEHAQNCPGVQPQEQQADGALDTPASGTSATADQTQAATQSGVAKSQAQVFQITSVTPPGSDPDQKANSSSQAVVQAAVQTAEQWYQHQQQYQQYYLKNYFTYQQAAVQQSQQRHLQSHPPYRTVQHQSRAYSQSQPQTQPSLRAQLSQSQAQPQPQIQPPHVQVPVASQTQNQAQVNKQQQLHPAVQTYPAARRQPLPQPQYFQAPSHSQPHPQHVQMSHNQQAQIQQHTHSKIHPQHHPISQPQPHSQPQPQPQPQLQRHPQPHPQLHPSQHMNTTVQPQTQHPSSHAVTGNHLYPQPHLHQPVQSGAPQQRTMDMQSHGVPHSQSQTPVQIQSQSPQQPPVMRLPPSHIPNQQQPALLPSPGQIRNINPAQQQPVHSYAQQPGNTVQQSPLMHSVQRSIPRQYLHHQPYVQQQPPTQLHPRQKAYMPIHGVQSQTSVQTAGGLHMRPVHPAVNLPSTNQSNMVRTKNLVHSGANWRPTMSERHAEQESESSAQQIAKNVTHDVGTASAVVGDAEVKTVKSEMDMKSIDNEVKPTGEDKTNHGETSSKEIPDIHALENGESVSQSMLNAADQNKVRKSGVARGRHYRGVRQRRLGKFTAEIRDPAKKSRPTHTWLQGFAQFPNLPHQIALNEPPPVRVTGKLKEPEKEAATASTTPKSSKRTTPRRLTMIIKQMCFGQCKRIVWVCCHLARNYWLASYEMAYEHLNSSSATFLGIRILYLGCFEDGSRVSFIESDNYFIDVLLSLLTMPMGKIVRLSSSYSLPMGVGCMNNLYRSVHDIDEQILLTEECCAMLLCPHNAAESFLRDQCFSKSWSAWWGDCRPARQTYTYSPFLSKLGVVDPKATEERTFNVGVDEVVNLLMCSSVPKTPFTDMLLKPKPEAQLINEFCDQRISIISQVAEYTMRGDPNISFTLIIGDGSSWKGCIDNLYKSVEDIDGQYLMSTSHKTILLSPKLAPGFSYANHP</sequence>
<dbReference type="GO" id="GO:0003700">
    <property type="term" value="F:DNA-binding transcription factor activity"/>
    <property type="evidence" value="ECO:0007669"/>
    <property type="project" value="InterPro"/>
</dbReference>
<feature type="compositionally biased region" description="Low complexity" evidence="6">
    <location>
        <begin position="53"/>
        <end position="70"/>
    </location>
</feature>
<feature type="region of interest" description="Disordered" evidence="6">
    <location>
        <begin position="656"/>
        <end position="693"/>
    </location>
</feature>
<protein>
    <recommendedName>
        <fullName evidence="7">AP2/ERF domain-containing protein</fullName>
    </recommendedName>
</protein>
<dbReference type="PANTHER" id="PTHR37393:SF1">
    <property type="entry name" value="AT-RICH INTERACTIVE DOMAIN-CONTAINING PROTEIN 1A-LIKE"/>
    <property type="match status" value="1"/>
</dbReference>
<name>A0A6J5V0B4_PRUAR</name>
<feature type="compositionally biased region" description="Low complexity" evidence="6">
    <location>
        <begin position="285"/>
        <end position="302"/>
    </location>
</feature>
<feature type="region of interest" description="Disordered" evidence="6">
    <location>
        <begin position="551"/>
        <end position="578"/>
    </location>
</feature>
<evidence type="ECO:0000259" key="7">
    <source>
        <dbReference type="PROSITE" id="PS51032"/>
    </source>
</evidence>
<feature type="compositionally biased region" description="Low complexity" evidence="6">
    <location>
        <begin position="168"/>
        <end position="210"/>
    </location>
</feature>
<feature type="compositionally biased region" description="Polar residues" evidence="6">
    <location>
        <begin position="303"/>
        <end position="319"/>
    </location>
</feature>
<evidence type="ECO:0000256" key="5">
    <source>
        <dbReference type="ARBA" id="ARBA00023242"/>
    </source>
</evidence>
<comment type="subcellular location">
    <subcellularLocation>
        <location evidence="1">Nucleus</location>
    </subcellularLocation>
</comment>
<dbReference type="PANTHER" id="PTHR37393">
    <property type="entry name" value="AT-RICH INTERACTIVE DOMAIN-CONTAINING PROTEIN 1A-LIKE"/>
    <property type="match status" value="1"/>
</dbReference>
<feature type="compositionally biased region" description="Polar residues" evidence="6">
    <location>
        <begin position="333"/>
        <end position="346"/>
    </location>
</feature>
<gene>
    <name evidence="8" type="ORF">CURHAP_LOCUS35743</name>
</gene>
<feature type="region of interest" description="Disordered" evidence="6">
    <location>
        <begin position="228"/>
        <end position="383"/>
    </location>
</feature>
<dbReference type="PROSITE" id="PS51032">
    <property type="entry name" value="AP2_ERF"/>
    <property type="match status" value="1"/>
</dbReference>
<evidence type="ECO:0000313" key="8">
    <source>
        <dbReference type="EMBL" id="CAB4282340.1"/>
    </source>
</evidence>
<feature type="domain" description="AP2/ERF" evidence="7">
    <location>
        <begin position="615"/>
        <end position="648"/>
    </location>
</feature>
<feature type="region of interest" description="Disordered" evidence="6">
    <location>
        <begin position="35"/>
        <end position="71"/>
    </location>
</feature>
<proteinExistence type="predicted"/>
<evidence type="ECO:0000256" key="1">
    <source>
        <dbReference type="ARBA" id="ARBA00004123"/>
    </source>
</evidence>
<organism evidence="8 9">
    <name type="scientific">Prunus armeniaca</name>
    <name type="common">Apricot</name>
    <name type="synonym">Armeniaca vulgaris</name>
    <dbReference type="NCBI Taxonomy" id="36596"/>
    <lineage>
        <taxon>Eukaryota</taxon>
        <taxon>Viridiplantae</taxon>
        <taxon>Streptophyta</taxon>
        <taxon>Embryophyta</taxon>
        <taxon>Tracheophyta</taxon>
        <taxon>Spermatophyta</taxon>
        <taxon>Magnoliopsida</taxon>
        <taxon>eudicotyledons</taxon>
        <taxon>Gunneridae</taxon>
        <taxon>Pentapetalae</taxon>
        <taxon>rosids</taxon>
        <taxon>fabids</taxon>
        <taxon>Rosales</taxon>
        <taxon>Rosaceae</taxon>
        <taxon>Amygdaloideae</taxon>
        <taxon>Amygdaleae</taxon>
        <taxon>Prunus</taxon>
    </lineage>
</organism>
<dbReference type="Gene3D" id="3.30.730.10">
    <property type="entry name" value="AP2/ERF domain"/>
    <property type="match status" value="1"/>
</dbReference>
<accession>A0A6J5V0B4</accession>